<dbReference type="Proteomes" id="UP001295740">
    <property type="component" value="Unassembled WGS sequence"/>
</dbReference>
<accession>A0AAI8VB91</accession>
<dbReference type="GO" id="GO:0032933">
    <property type="term" value="P:SREBP signaling pathway"/>
    <property type="evidence" value="ECO:0007669"/>
    <property type="project" value="InterPro"/>
</dbReference>
<evidence type="ECO:0000256" key="1">
    <source>
        <dbReference type="SAM" id="MobiDB-lite"/>
    </source>
</evidence>
<feature type="compositionally biased region" description="Pro residues" evidence="1">
    <location>
        <begin position="1"/>
        <end position="17"/>
    </location>
</feature>
<dbReference type="InterPro" id="IPR013715">
    <property type="entry name" value="DUF1746"/>
</dbReference>
<organism evidence="3 4">
    <name type="scientific">Anthostomella pinea</name>
    <dbReference type="NCBI Taxonomy" id="933095"/>
    <lineage>
        <taxon>Eukaryota</taxon>
        <taxon>Fungi</taxon>
        <taxon>Dikarya</taxon>
        <taxon>Ascomycota</taxon>
        <taxon>Pezizomycotina</taxon>
        <taxon>Sordariomycetes</taxon>
        <taxon>Xylariomycetidae</taxon>
        <taxon>Xylariales</taxon>
        <taxon>Xylariaceae</taxon>
        <taxon>Anthostomella</taxon>
    </lineage>
</organism>
<evidence type="ECO:0000259" key="2">
    <source>
        <dbReference type="Pfam" id="PF08508"/>
    </source>
</evidence>
<dbReference type="InterPro" id="IPR038967">
    <property type="entry name" value="Dsc4-like"/>
</dbReference>
<dbReference type="Pfam" id="PF08508">
    <property type="entry name" value="DUF1746"/>
    <property type="match status" value="1"/>
</dbReference>
<protein>
    <submittedName>
        <fullName evidence="3">Uu.00g046070.m01.CDS01</fullName>
    </submittedName>
</protein>
<dbReference type="AlphaFoldDB" id="A0AAI8VB91"/>
<reference evidence="3" key="1">
    <citation type="submission" date="2023-10" db="EMBL/GenBank/DDBJ databases">
        <authorList>
            <person name="Hackl T."/>
        </authorList>
    </citation>
    <scope>NUCLEOTIDE SEQUENCE</scope>
</reference>
<keyword evidence="4" id="KW-1185">Reference proteome</keyword>
<sequence length="366" mass="40087">MSDDSSPPPAPPDLPPSPDRRQHEDDDDDAAGDEPSQSAAAAATPEQQRRRHRGGRANGRRRRQTPSLSKKAREGLTKKLEFLTLMAFNLDALVYAELCVLYYMDCSFVRLMVRWLAQSLFISPKTEDSILIVPNYHVSAIVGPNLLCLLLHLFSPVLQAGEATRGYLHGGILIDFVGQKPPSSRLVLLLLDMVVLGLQCFMMTVNVEKEKIRKVVRPPRRSAGAGITLNDVPATNQDHDAEERGILRDAPMMDETNDIEMQPMGNNEGDVNDNRRDGGEATGLLRPAAAQRGSEFEALADSLISGNAVLANFDIRQALQTAWQNRENTPEGAAAYAIQNVGYNATLAALAAQRRARLASAQRRGS</sequence>
<dbReference type="GO" id="GO:0044695">
    <property type="term" value="C:Dsc E3 ubiquitin ligase complex"/>
    <property type="evidence" value="ECO:0007669"/>
    <property type="project" value="InterPro"/>
</dbReference>
<dbReference type="GO" id="GO:0005783">
    <property type="term" value="C:endoplasmic reticulum"/>
    <property type="evidence" value="ECO:0007669"/>
    <property type="project" value="TreeGrafter"/>
</dbReference>
<comment type="caution">
    <text evidence="3">The sequence shown here is derived from an EMBL/GenBank/DDBJ whole genome shotgun (WGS) entry which is preliminary data.</text>
</comment>
<name>A0AAI8VB91_9PEZI</name>
<dbReference type="PANTHER" id="PTHR39405">
    <property type="entry name" value="DSC E3 UBIQUITIN LIGASE COMPLEX SUBUNIT 4"/>
    <property type="match status" value="1"/>
</dbReference>
<proteinExistence type="predicted"/>
<feature type="region of interest" description="Disordered" evidence="1">
    <location>
        <begin position="260"/>
        <end position="281"/>
    </location>
</feature>
<evidence type="ECO:0000313" key="4">
    <source>
        <dbReference type="Proteomes" id="UP001295740"/>
    </source>
</evidence>
<evidence type="ECO:0000313" key="3">
    <source>
        <dbReference type="EMBL" id="CAJ2501754.1"/>
    </source>
</evidence>
<dbReference type="EMBL" id="CAUWAG010000003">
    <property type="protein sequence ID" value="CAJ2501754.1"/>
    <property type="molecule type" value="Genomic_DNA"/>
</dbReference>
<feature type="domain" description="DUF1746" evidence="2">
    <location>
        <begin position="89"/>
        <end position="202"/>
    </location>
</feature>
<dbReference type="PANTHER" id="PTHR39405:SF1">
    <property type="entry name" value="DSC E3 UBIQUITIN LIGASE COMPLEX SUBUNIT 4"/>
    <property type="match status" value="1"/>
</dbReference>
<feature type="region of interest" description="Disordered" evidence="1">
    <location>
        <begin position="1"/>
        <end position="71"/>
    </location>
</feature>
<feature type="compositionally biased region" description="Basic residues" evidence="1">
    <location>
        <begin position="49"/>
        <end position="64"/>
    </location>
</feature>
<gene>
    <name evidence="3" type="ORF">KHLLAP_LOCUS2222</name>
</gene>